<feature type="compositionally biased region" description="Low complexity" evidence="8">
    <location>
        <begin position="553"/>
        <end position="568"/>
    </location>
</feature>
<feature type="domain" description="CRAL-TRIO" evidence="12">
    <location>
        <begin position="39"/>
        <end position="196"/>
    </location>
</feature>
<dbReference type="FunFam" id="2.30.29.30:FF:000078">
    <property type="entry name" value="Guanine nucleotide exchange factor DBS"/>
    <property type="match status" value="1"/>
</dbReference>
<evidence type="ECO:0000313" key="14">
    <source>
        <dbReference type="Proteomes" id="UP000007110"/>
    </source>
</evidence>
<dbReference type="GO" id="GO:0005085">
    <property type="term" value="F:guanyl-nucleotide exchange factor activity"/>
    <property type="evidence" value="ECO:0000318"/>
    <property type="project" value="GO_Central"/>
</dbReference>
<dbReference type="PANTHER" id="PTHR22826">
    <property type="entry name" value="RHO GUANINE EXCHANGE FACTOR-RELATED"/>
    <property type="match status" value="1"/>
</dbReference>
<dbReference type="Gene3D" id="2.30.30.40">
    <property type="entry name" value="SH3 Domains"/>
    <property type="match status" value="1"/>
</dbReference>
<dbReference type="InterPro" id="IPR001251">
    <property type="entry name" value="CRAL-TRIO_dom"/>
</dbReference>
<keyword evidence="5" id="KW-0344">Guanine-nucleotide releasing factor</keyword>
<dbReference type="InterPro" id="IPR001849">
    <property type="entry name" value="PH_domain"/>
</dbReference>
<dbReference type="Gene3D" id="1.20.900.10">
    <property type="entry name" value="Dbl homology (DH) domain"/>
    <property type="match status" value="1"/>
</dbReference>
<dbReference type="CDD" id="cd01227">
    <property type="entry name" value="PH_Dbs"/>
    <property type="match status" value="1"/>
</dbReference>
<dbReference type="CDD" id="cd00176">
    <property type="entry name" value="SPEC"/>
    <property type="match status" value="1"/>
</dbReference>
<dbReference type="PROSITE" id="PS50010">
    <property type="entry name" value="DH_2"/>
    <property type="match status" value="1"/>
</dbReference>
<dbReference type="InterPro" id="IPR001452">
    <property type="entry name" value="SH3_domain"/>
</dbReference>
<feature type="compositionally biased region" description="Acidic residues" evidence="8">
    <location>
        <begin position="1044"/>
        <end position="1058"/>
    </location>
</feature>
<dbReference type="InParanoid" id="A0A7M7NJT8"/>
<evidence type="ECO:0000256" key="5">
    <source>
        <dbReference type="ARBA" id="ARBA00022658"/>
    </source>
</evidence>
<dbReference type="KEGG" id="spu:581982"/>
<dbReference type="InterPro" id="IPR036028">
    <property type="entry name" value="SH3-like_dom_sf"/>
</dbReference>
<keyword evidence="2 7" id="KW-0728">SH3 domain</keyword>
<dbReference type="CDD" id="cd00170">
    <property type="entry name" value="SEC14"/>
    <property type="match status" value="1"/>
</dbReference>
<accession>A0A7M7NJT8</accession>
<evidence type="ECO:0000259" key="12">
    <source>
        <dbReference type="PROSITE" id="PS50191"/>
    </source>
</evidence>
<evidence type="ECO:0000256" key="4">
    <source>
        <dbReference type="ARBA" id="ARBA00022553"/>
    </source>
</evidence>
<dbReference type="RefSeq" id="XP_030837705.1">
    <property type="nucleotide sequence ID" value="XM_030981845.1"/>
</dbReference>
<dbReference type="InterPro" id="IPR011993">
    <property type="entry name" value="PH-like_dom_sf"/>
</dbReference>
<comment type="similarity">
    <text evidence="6">Belongs to the MCF2 family.</text>
</comment>
<dbReference type="Pfam" id="PF13716">
    <property type="entry name" value="CRAL_TRIO_2"/>
    <property type="match status" value="1"/>
</dbReference>
<feature type="domain" description="SH3" evidence="9">
    <location>
        <begin position="1075"/>
        <end position="1136"/>
    </location>
</feature>
<dbReference type="SMART" id="SM00150">
    <property type="entry name" value="SPEC"/>
    <property type="match status" value="1"/>
</dbReference>
<evidence type="ECO:0000256" key="6">
    <source>
        <dbReference type="ARBA" id="ARBA00049987"/>
    </source>
</evidence>
<dbReference type="PANTHER" id="PTHR22826:SF211">
    <property type="entry name" value="LD43457P"/>
    <property type="match status" value="1"/>
</dbReference>
<dbReference type="Pfam" id="PF23289">
    <property type="entry name" value="Spectrin_5"/>
    <property type="match status" value="1"/>
</dbReference>
<dbReference type="SUPFAM" id="SSF52087">
    <property type="entry name" value="CRAL/TRIO domain"/>
    <property type="match status" value="1"/>
</dbReference>
<dbReference type="SUPFAM" id="SSF46966">
    <property type="entry name" value="Spectrin repeat"/>
    <property type="match status" value="1"/>
</dbReference>
<dbReference type="CDD" id="cd11856">
    <property type="entry name" value="SH3_p47phox_like"/>
    <property type="match status" value="1"/>
</dbReference>
<organism evidence="13 14">
    <name type="scientific">Strongylocentrotus purpuratus</name>
    <name type="common">Purple sea urchin</name>
    <dbReference type="NCBI Taxonomy" id="7668"/>
    <lineage>
        <taxon>Eukaryota</taxon>
        <taxon>Metazoa</taxon>
        <taxon>Echinodermata</taxon>
        <taxon>Eleutherozoa</taxon>
        <taxon>Echinozoa</taxon>
        <taxon>Echinoidea</taxon>
        <taxon>Euechinoidea</taxon>
        <taxon>Echinacea</taxon>
        <taxon>Camarodonta</taxon>
        <taxon>Echinidea</taxon>
        <taxon>Strongylocentrotidae</taxon>
        <taxon>Strongylocentrotus</taxon>
    </lineage>
</organism>
<evidence type="ECO:0000256" key="2">
    <source>
        <dbReference type="ARBA" id="ARBA00022443"/>
    </source>
</evidence>
<feature type="domain" description="DH" evidence="11">
    <location>
        <begin position="672"/>
        <end position="854"/>
    </location>
</feature>
<keyword evidence="14" id="KW-1185">Reference proteome</keyword>
<dbReference type="GO" id="GO:0035556">
    <property type="term" value="P:intracellular signal transduction"/>
    <property type="evidence" value="ECO:0007669"/>
    <property type="project" value="InterPro"/>
</dbReference>
<dbReference type="Gene3D" id="3.40.525.10">
    <property type="entry name" value="CRAL-TRIO lipid binding domain"/>
    <property type="match status" value="1"/>
</dbReference>
<keyword evidence="4" id="KW-0597">Phosphoprotein</keyword>
<dbReference type="Pfam" id="PF00018">
    <property type="entry name" value="SH3_1"/>
    <property type="match status" value="1"/>
</dbReference>
<dbReference type="Pfam" id="PF00621">
    <property type="entry name" value="RhoGEF"/>
    <property type="match status" value="1"/>
</dbReference>
<dbReference type="Gene3D" id="1.20.58.60">
    <property type="match status" value="1"/>
</dbReference>
<feature type="region of interest" description="Disordered" evidence="8">
    <location>
        <begin position="551"/>
        <end position="599"/>
    </location>
</feature>
<dbReference type="GeneID" id="581982"/>
<dbReference type="PROSITE" id="PS50003">
    <property type="entry name" value="PH_DOMAIN"/>
    <property type="match status" value="1"/>
</dbReference>
<feature type="compositionally biased region" description="Low complexity" evidence="8">
    <location>
        <begin position="1018"/>
        <end position="1040"/>
    </location>
</feature>
<evidence type="ECO:0000259" key="9">
    <source>
        <dbReference type="PROSITE" id="PS50002"/>
    </source>
</evidence>
<dbReference type="FunCoup" id="A0A7M7NJT8">
    <property type="interactions" value="494"/>
</dbReference>
<dbReference type="InterPro" id="IPR055251">
    <property type="entry name" value="SOS1_NGEF_PH"/>
</dbReference>
<reference evidence="14" key="1">
    <citation type="submission" date="2015-02" db="EMBL/GenBank/DDBJ databases">
        <title>Genome sequencing for Strongylocentrotus purpuratus.</title>
        <authorList>
            <person name="Murali S."/>
            <person name="Liu Y."/>
            <person name="Vee V."/>
            <person name="English A."/>
            <person name="Wang M."/>
            <person name="Skinner E."/>
            <person name="Han Y."/>
            <person name="Muzny D.M."/>
            <person name="Worley K.C."/>
            <person name="Gibbs R.A."/>
        </authorList>
    </citation>
    <scope>NUCLEOTIDE SEQUENCE</scope>
</reference>
<dbReference type="InterPro" id="IPR036865">
    <property type="entry name" value="CRAL-TRIO_dom_sf"/>
</dbReference>
<dbReference type="InterPro" id="IPR035534">
    <property type="entry name" value="DBS_PH"/>
</dbReference>
<dbReference type="PROSITE" id="PS50002">
    <property type="entry name" value="SH3"/>
    <property type="match status" value="1"/>
</dbReference>
<dbReference type="SMART" id="SM00233">
    <property type="entry name" value="PH"/>
    <property type="match status" value="1"/>
</dbReference>
<dbReference type="Pfam" id="PF22697">
    <property type="entry name" value="SOS1_NGEF_PH"/>
    <property type="match status" value="1"/>
</dbReference>
<sequence length="1154" mass="132783">MSLGSVWETMQSVASFFMEFEWSENHMNFDMDMSDEILITDIIDQLNHRVAFITGGKTQEGYPIINMPECPKFNLVRDEDFVRLMTYLVRIPSRLEFDRGFVIIIDRSTNSWGDVKTTLIRIADYYQGYFPGIIQGVYVIKPRGFLQKTFSEMRFKGLKDEFKFKIDLVDSTTELHARIDPTQLTNEFGGTLNFDLKGWIEDRMAIERFASNCRERSTTVRALTEELQLMEMPNNAENATMLLIEQRKRRMEVKEDLTSAVKYGQTLLSCLRKVTGDGKEKNPDKLLTTCAIEKLLEELEVLEKEFDDTWCDQESRLIFCLKVRKYEEEFKVVLLLLENISEKINPESSIGNAVEECNTFLERHAELEAESKEALDRSDKLTQTGEDLMKNNKYPMEVAIVEPKCTELVSRTSDLQDSLANRRTMLERSLELHQRIQKADDWCSDGMKLLASQEMDQSQSKEGAEKYLRQIDEELRRFRELKLSDPREFRQMFADILSVEGKFERQKNLVREAVTKMEDVRSLFQKRREGLKNIIAKFERPIVKMAPVAPLQHSPHSSTSTTPHSSPSGGRLGVPHNGTSAPVSPRQKHKKGKGQRLDRKIEIIRDDSQPMSFSSDGEFQDEVDCNSLSYKRRILMKMGVCPKSYAHQDNGFHHFVMEKNHSNSFRSLAQYKLRHVIKELIETEKIYVKELEAVLNGYIKQMDSPAFAGQIPPSLQGHTDVLFANWEQLYNFHKNKFLVELENYRNTPTLVGKCFVDMKDELDQLYSVYCQNKPRSELLRRECGSNNTFFQECQKQLGHKLPLSAYLLKPVQRITKYQLLLKEMMRYSPMEKGADDLQAALDCMLTVLKYVNDSMHQVAITGYEGTLSDLGKLLMQGPLHMWTEHKSRHNLKDIRQKRMQRHIFLYEKAVLFCKRRGDISDKTFYGYKNSIPTPSLGLTEHVKGDKKKFELWLGGRVEVFILQAPTESDKIAWTKAIRQALLTNKEQTGRKISATQKPIIENHVEALHANTNAGNNNGLSLPSPTSDSSSAGSANPSLTSEPSLENDEEYDDWGSAEFTDSEDEILDRDCLSEPVDMNQYVVLAEYNVVEPGELSVREGEIVDVQKVGKSGWWLVRKHSNADQGWVPASYLEMLASRISRSNHSLSSQESPDER</sequence>
<dbReference type="PROSITE" id="PS00741">
    <property type="entry name" value="DH_1"/>
    <property type="match status" value="1"/>
</dbReference>
<dbReference type="OrthoDB" id="10004999at2759"/>
<comment type="subcellular location">
    <subcellularLocation>
        <location evidence="1">Cytoplasm</location>
    </subcellularLocation>
</comment>
<dbReference type="InterPro" id="IPR000219">
    <property type="entry name" value="DH_dom"/>
</dbReference>
<feature type="domain" description="PH" evidence="10">
    <location>
        <begin position="872"/>
        <end position="982"/>
    </location>
</feature>
<dbReference type="InterPro" id="IPR051336">
    <property type="entry name" value="RhoGEF_Guanine_NuclExch_SF"/>
</dbReference>
<evidence type="ECO:0000256" key="1">
    <source>
        <dbReference type="ARBA" id="ARBA00004496"/>
    </source>
</evidence>
<evidence type="ECO:0000259" key="10">
    <source>
        <dbReference type="PROSITE" id="PS50003"/>
    </source>
</evidence>
<dbReference type="AlphaFoldDB" id="A0A7M7NJT8"/>
<dbReference type="InterPro" id="IPR035899">
    <property type="entry name" value="DBL_dom_sf"/>
</dbReference>
<evidence type="ECO:0000256" key="8">
    <source>
        <dbReference type="SAM" id="MobiDB-lite"/>
    </source>
</evidence>
<dbReference type="SUPFAM" id="SSF50729">
    <property type="entry name" value="PH domain-like"/>
    <property type="match status" value="1"/>
</dbReference>
<evidence type="ECO:0000259" key="11">
    <source>
        <dbReference type="PROSITE" id="PS50010"/>
    </source>
</evidence>
<protein>
    <recommendedName>
        <fullName evidence="15">Guanine nucleotide exchange factor DBS</fullName>
    </recommendedName>
</protein>
<dbReference type="Proteomes" id="UP000007110">
    <property type="component" value="Unassembled WGS sequence"/>
</dbReference>
<dbReference type="PROSITE" id="PS50191">
    <property type="entry name" value="CRAL_TRIO"/>
    <property type="match status" value="1"/>
</dbReference>
<name>A0A7M7NJT8_STRPU</name>
<dbReference type="GO" id="GO:0005737">
    <property type="term" value="C:cytoplasm"/>
    <property type="evidence" value="ECO:0000318"/>
    <property type="project" value="GO_Central"/>
</dbReference>
<dbReference type="InterPro" id="IPR001331">
    <property type="entry name" value="GDS_CDC24_CS"/>
</dbReference>
<proteinExistence type="inferred from homology"/>
<dbReference type="OMA" id="KGIVFCK"/>
<evidence type="ECO:0000313" key="13">
    <source>
        <dbReference type="EnsemblMetazoa" id="XP_030837705"/>
    </source>
</evidence>
<dbReference type="SUPFAM" id="SSF48065">
    <property type="entry name" value="DBL homology domain (DH-domain)"/>
    <property type="match status" value="1"/>
</dbReference>
<dbReference type="EnsemblMetazoa" id="XM_030981845">
    <property type="protein sequence ID" value="XP_030837705"/>
    <property type="gene ID" value="LOC581982"/>
</dbReference>
<evidence type="ECO:0008006" key="15">
    <source>
        <dbReference type="Google" id="ProtNLM"/>
    </source>
</evidence>
<dbReference type="SUPFAM" id="SSF50044">
    <property type="entry name" value="SH3-domain"/>
    <property type="match status" value="1"/>
</dbReference>
<reference evidence="13" key="2">
    <citation type="submission" date="2021-01" db="UniProtKB">
        <authorList>
            <consortium name="EnsemblMetazoa"/>
        </authorList>
    </citation>
    <scope>IDENTIFICATION</scope>
</reference>
<feature type="region of interest" description="Disordered" evidence="8">
    <location>
        <begin position="1010"/>
        <end position="1058"/>
    </location>
</feature>
<evidence type="ECO:0000256" key="3">
    <source>
        <dbReference type="ARBA" id="ARBA00022490"/>
    </source>
</evidence>
<dbReference type="InterPro" id="IPR018159">
    <property type="entry name" value="Spectrin/alpha-actinin"/>
</dbReference>
<dbReference type="SMART" id="SM00326">
    <property type="entry name" value="SH3"/>
    <property type="match status" value="1"/>
</dbReference>
<evidence type="ECO:0000256" key="7">
    <source>
        <dbReference type="PROSITE-ProRule" id="PRU00192"/>
    </source>
</evidence>
<dbReference type="SMART" id="SM00325">
    <property type="entry name" value="RhoGEF"/>
    <property type="match status" value="1"/>
</dbReference>
<dbReference type="Gene3D" id="2.30.29.30">
    <property type="entry name" value="Pleckstrin-homology domain (PH domain)/Phosphotyrosine-binding domain (PTB)"/>
    <property type="match status" value="1"/>
</dbReference>
<keyword evidence="3" id="KW-0963">Cytoplasm</keyword>
<dbReference type="InterPro" id="IPR056466">
    <property type="entry name" value="Spectrin_DBS"/>
</dbReference>
<dbReference type="CDD" id="cd00160">
    <property type="entry name" value="RhoGEF"/>
    <property type="match status" value="1"/>
</dbReference>